<proteinExistence type="predicted"/>
<protein>
    <submittedName>
        <fullName evidence="2">Uncharacterized protein</fullName>
    </submittedName>
</protein>
<feature type="compositionally biased region" description="Polar residues" evidence="1">
    <location>
        <begin position="58"/>
        <end position="73"/>
    </location>
</feature>
<dbReference type="Proteomes" id="UP001168146">
    <property type="component" value="Unassembled WGS sequence"/>
</dbReference>
<accession>A0AAN6IZD2</accession>
<gene>
    <name evidence="2" type="ORF">LTR82_017556</name>
</gene>
<name>A0AAN6IZD2_9PEZI</name>
<evidence type="ECO:0000256" key="1">
    <source>
        <dbReference type="SAM" id="MobiDB-lite"/>
    </source>
</evidence>
<organism evidence="2 3">
    <name type="scientific">Friedmanniomyces endolithicus</name>
    <dbReference type="NCBI Taxonomy" id="329885"/>
    <lineage>
        <taxon>Eukaryota</taxon>
        <taxon>Fungi</taxon>
        <taxon>Dikarya</taxon>
        <taxon>Ascomycota</taxon>
        <taxon>Pezizomycotina</taxon>
        <taxon>Dothideomycetes</taxon>
        <taxon>Dothideomycetidae</taxon>
        <taxon>Mycosphaerellales</taxon>
        <taxon>Teratosphaeriaceae</taxon>
        <taxon>Friedmanniomyces</taxon>
    </lineage>
</organism>
<reference evidence="2" key="1">
    <citation type="submission" date="2021-12" db="EMBL/GenBank/DDBJ databases">
        <title>Black yeast isolated from Biological Soil Crust.</title>
        <authorList>
            <person name="Kurbessoian T."/>
        </authorList>
    </citation>
    <scope>NUCLEOTIDE SEQUENCE</scope>
    <source>
        <strain evidence="2">CCFEE 5208</strain>
    </source>
</reference>
<evidence type="ECO:0000313" key="2">
    <source>
        <dbReference type="EMBL" id="KAK0303433.1"/>
    </source>
</evidence>
<feature type="region of interest" description="Disordered" evidence="1">
    <location>
        <begin position="16"/>
        <end position="74"/>
    </location>
</feature>
<sequence length="259" mass="28924">MSSNLKDNTDELFQFVTALEDTAEPLPTPHLEMQQSSHDPDQAKPLEASGMLGGRQEAGTTPASEQASSSLQYQGHPPQAMLITTPTQSLTSRPSLNPVIQATMAELRPSLMMQMAIQLVIISFRLVAQLLPTKDNRQTVGHKVEYQRLAEFIRYELHQALPYFEWQGHTNHFGRARYLMALLEEARIHLRYRRALGVPFAHLLTPQQRQTGKDHNFNPRPWHSLAAAGHTLDGSAMAVNSANTDVCDAVPWLTPRATS</sequence>
<evidence type="ECO:0000313" key="3">
    <source>
        <dbReference type="Proteomes" id="UP001168146"/>
    </source>
</evidence>
<comment type="caution">
    <text evidence="2">The sequence shown here is derived from an EMBL/GenBank/DDBJ whole genome shotgun (WGS) entry which is preliminary data.</text>
</comment>
<dbReference type="EMBL" id="JASUXU010000148">
    <property type="protein sequence ID" value="KAK0303433.1"/>
    <property type="molecule type" value="Genomic_DNA"/>
</dbReference>
<dbReference type="AlphaFoldDB" id="A0AAN6IZD2"/>